<dbReference type="PRINTS" id="PR01011">
    <property type="entry name" value="GLUTPROXDASE"/>
</dbReference>
<name>A0ABT3H0Z4_9RHOB</name>
<dbReference type="EMBL" id="JAPDFL010000001">
    <property type="protein sequence ID" value="MCW1933488.1"/>
    <property type="molecule type" value="Genomic_DNA"/>
</dbReference>
<dbReference type="InterPro" id="IPR029759">
    <property type="entry name" value="GPX_AS"/>
</dbReference>
<accession>A0ABT3H0Z4</accession>
<feature type="domain" description="Thioredoxin" evidence="6">
    <location>
        <begin position="10"/>
        <end position="168"/>
    </location>
</feature>
<dbReference type="PROSITE" id="PS51352">
    <property type="entry name" value="THIOREDOXIN_2"/>
    <property type="match status" value="1"/>
</dbReference>
<evidence type="ECO:0000256" key="1">
    <source>
        <dbReference type="ARBA" id="ARBA00006926"/>
    </source>
</evidence>
<organism evidence="7 8">
    <name type="scientific">Pararhodobacter zhoushanensis</name>
    <dbReference type="NCBI Taxonomy" id="2479545"/>
    <lineage>
        <taxon>Bacteria</taxon>
        <taxon>Pseudomonadati</taxon>
        <taxon>Pseudomonadota</taxon>
        <taxon>Alphaproteobacteria</taxon>
        <taxon>Rhodobacterales</taxon>
        <taxon>Paracoccaceae</taxon>
        <taxon>Pararhodobacter</taxon>
    </lineage>
</organism>
<keyword evidence="5" id="KW-0732">Signal</keyword>
<evidence type="ECO:0000256" key="2">
    <source>
        <dbReference type="ARBA" id="ARBA00022559"/>
    </source>
</evidence>
<dbReference type="PIRSF" id="PIRSF000303">
    <property type="entry name" value="Glutathion_perox"/>
    <property type="match status" value="1"/>
</dbReference>
<dbReference type="PROSITE" id="PS00460">
    <property type="entry name" value="GLUTATHIONE_PEROXID_1"/>
    <property type="match status" value="1"/>
</dbReference>
<keyword evidence="2 4" id="KW-0575">Peroxidase</keyword>
<dbReference type="RefSeq" id="WP_264506391.1">
    <property type="nucleotide sequence ID" value="NZ_JAPDFL010000001.1"/>
</dbReference>
<dbReference type="PANTHER" id="PTHR11592">
    <property type="entry name" value="GLUTATHIONE PEROXIDASE"/>
    <property type="match status" value="1"/>
</dbReference>
<dbReference type="SUPFAM" id="SSF52833">
    <property type="entry name" value="Thioredoxin-like"/>
    <property type="match status" value="1"/>
</dbReference>
<reference evidence="7 8" key="1">
    <citation type="submission" date="2022-10" db="EMBL/GenBank/DDBJ databases">
        <title>Pararhodobacter sp. nov., isolated from marine algae.</title>
        <authorList>
            <person name="Choi B.J."/>
            <person name="Kim J.M."/>
            <person name="Lee J.K."/>
            <person name="Choi D.G."/>
            <person name="Jeon C.O."/>
        </authorList>
    </citation>
    <scope>NUCLEOTIDE SEQUENCE [LARGE SCALE GENOMIC DNA]</scope>
    <source>
        <strain evidence="7 8">ZQ420</strain>
    </source>
</reference>
<dbReference type="Pfam" id="PF00255">
    <property type="entry name" value="GSHPx"/>
    <property type="match status" value="1"/>
</dbReference>
<gene>
    <name evidence="7" type="ORF">OKW52_14790</name>
</gene>
<evidence type="ECO:0000313" key="7">
    <source>
        <dbReference type="EMBL" id="MCW1933488.1"/>
    </source>
</evidence>
<comment type="caution">
    <text evidence="7">The sequence shown here is derived from an EMBL/GenBank/DDBJ whole genome shotgun (WGS) entry which is preliminary data.</text>
</comment>
<dbReference type="CDD" id="cd00340">
    <property type="entry name" value="GSH_Peroxidase"/>
    <property type="match status" value="1"/>
</dbReference>
<dbReference type="PANTHER" id="PTHR11592:SF78">
    <property type="entry name" value="GLUTATHIONE PEROXIDASE"/>
    <property type="match status" value="1"/>
</dbReference>
<evidence type="ECO:0000256" key="3">
    <source>
        <dbReference type="ARBA" id="ARBA00023002"/>
    </source>
</evidence>
<dbReference type="PROSITE" id="PS51355">
    <property type="entry name" value="GLUTATHIONE_PEROXID_3"/>
    <property type="match status" value="1"/>
</dbReference>
<comment type="similarity">
    <text evidence="1 4">Belongs to the glutathione peroxidase family.</text>
</comment>
<dbReference type="Proteomes" id="UP001208938">
    <property type="component" value="Unassembled WGS sequence"/>
</dbReference>
<dbReference type="GO" id="GO:0004601">
    <property type="term" value="F:peroxidase activity"/>
    <property type="evidence" value="ECO:0007669"/>
    <property type="project" value="UniProtKB-KW"/>
</dbReference>
<protein>
    <recommendedName>
        <fullName evidence="4">Glutathione peroxidase</fullName>
    </recommendedName>
</protein>
<feature type="signal peptide" evidence="5">
    <location>
        <begin position="1"/>
        <end position="18"/>
    </location>
</feature>
<sequence length="169" mass="18730">MRLLVGFFLLLLGFPAQAFTFTAIDGATYDLDDWRGQPVLVVNTASLCGFTPQFADLQALHERYAPRGLVVLAVPSDDFRQELDDDHAVEQYCRVELGVDVPLTRITPVTGPEAHPFYRWLAQEHGVEPTWNFNKALIGPDGSLLGFWGATTRPTSGRMTQVIEAALPE</sequence>
<evidence type="ECO:0000313" key="8">
    <source>
        <dbReference type="Proteomes" id="UP001208938"/>
    </source>
</evidence>
<dbReference type="InterPro" id="IPR013766">
    <property type="entry name" value="Thioredoxin_domain"/>
</dbReference>
<evidence type="ECO:0000256" key="5">
    <source>
        <dbReference type="SAM" id="SignalP"/>
    </source>
</evidence>
<proteinExistence type="inferred from homology"/>
<keyword evidence="8" id="KW-1185">Reference proteome</keyword>
<dbReference type="Gene3D" id="3.40.30.10">
    <property type="entry name" value="Glutaredoxin"/>
    <property type="match status" value="1"/>
</dbReference>
<keyword evidence="3 4" id="KW-0560">Oxidoreductase</keyword>
<dbReference type="InterPro" id="IPR036249">
    <property type="entry name" value="Thioredoxin-like_sf"/>
</dbReference>
<dbReference type="InterPro" id="IPR000889">
    <property type="entry name" value="Glutathione_peroxidase"/>
</dbReference>
<feature type="chain" id="PRO_5047333301" description="Glutathione peroxidase" evidence="5">
    <location>
        <begin position="19"/>
        <end position="169"/>
    </location>
</feature>
<evidence type="ECO:0000256" key="4">
    <source>
        <dbReference type="RuleBase" id="RU000499"/>
    </source>
</evidence>
<evidence type="ECO:0000259" key="6">
    <source>
        <dbReference type="PROSITE" id="PS51352"/>
    </source>
</evidence>